<evidence type="ECO:0000313" key="4">
    <source>
        <dbReference type="Proteomes" id="UP000179920"/>
    </source>
</evidence>
<dbReference type="Proteomes" id="UP000179920">
    <property type="component" value="Chromosome II"/>
</dbReference>
<dbReference type="InterPro" id="IPR007250">
    <property type="entry name" value="HSP9_HSP12"/>
</dbReference>
<dbReference type="Pfam" id="PF04119">
    <property type="entry name" value="HSP9_HSP12"/>
    <property type="match status" value="1"/>
</dbReference>
<dbReference type="PIRSF" id="PIRSF002590">
    <property type="entry name" value="HSP9/HSP12_fun"/>
    <property type="match status" value="1"/>
</dbReference>
<sequence length="84" mass="8909">MSDAGRQDFTDKASSAIKPDSQKSFGEKTKENLDKAAGTVQPDSTKSDSQKMGDRVSGSDKSDESMLDKAKNAVGLGNNNNTTH</sequence>
<protein>
    <submittedName>
        <fullName evidence="3">Related to HSP12 - heat shock protein</fullName>
    </submittedName>
    <submittedName>
        <fullName evidence="2">Related to HSP12-heat shock protein</fullName>
    </submittedName>
</protein>
<feature type="compositionally biased region" description="Basic and acidic residues" evidence="1">
    <location>
        <begin position="25"/>
        <end position="34"/>
    </location>
</feature>
<reference evidence="3" key="3">
    <citation type="submission" date="2018-08" db="EMBL/GenBank/DDBJ databases">
        <authorList>
            <person name="Guldener U."/>
        </authorList>
    </citation>
    <scope>NUCLEOTIDE SEQUENCE</scope>
    <source>
        <strain evidence="3">UB2</strain>
    </source>
</reference>
<keyword evidence="2" id="KW-0346">Stress response</keyword>
<dbReference type="Proteomes" id="UP000658997">
    <property type="component" value="Unassembled WGS sequence"/>
</dbReference>
<name>A0A1K0FXV7_9BASI</name>
<organism evidence="2 4">
    <name type="scientific">Ustilago bromivora</name>
    <dbReference type="NCBI Taxonomy" id="307758"/>
    <lineage>
        <taxon>Eukaryota</taxon>
        <taxon>Fungi</taxon>
        <taxon>Dikarya</taxon>
        <taxon>Basidiomycota</taxon>
        <taxon>Ustilaginomycotina</taxon>
        <taxon>Ustilaginomycetes</taxon>
        <taxon>Ustilaginales</taxon>
        <taxon>Ustilaginaceae</taxon>
        <taxon>Ustilago</taxon>
    </lineage>
</organism>
<dbReference type="Gene3D" id="6.10.250.2440">
    <property type="match status" value="2"/>
</dbReference>
<proteinExistence type="predicted"/>
<dbReference type="AlphaFoldDB" id="A0A1K0FXV7"/>
<keyword evidence="5" id="KW-1185">Reference proteome</keyword>
<reference evidence="4" key="2">
    <citation type="submission" date="2016-04" db="EMBL/GenBank/DDBJ databases">
        <authorList>
            <person name="Guldener U."/>
            <person name="Guldener U."/>
        </authorList>
    </citation>
    <scope>NUCLEOTIDE SEQUENCE [LARGE SCALE GENOMIC DNA]</scope>
    <source>
        <strain evidence="4">UB2112</strain>
    </source>
</reference>
<feature type="compositionally biased region" description="Basic and acidic residues" evidence="1">
    <location>
        <begin position="45"/>
        <end position="71"/>
    </location>
</feature>
<dbReference type="EMBL" id="LT558118">
    <property type="protein sequence ID" value="SAM71505.1"/>
    <property type="molecule type" value="Genomic_DNA"/>
</dbReference>
<dbReference type="OrthoDB" id="2348401at2759"/>
<feature type="compositionally biased region" description="Basic and acidic residues" evidence="1">
    <location>
        <begin position="1"/>
        <end position="11"/>
    </location>
</feature>
<evidence type="ECO:0000313" key="3">
    <source>
        <dbReference type="EMBL" id="SYW81417.1"/>
    </source>
</evidence>
<accession>A0A1K0FXV7</accession>
<feature type="region of interest" description="Disordered" evidence="1">
    <location>
        <begin position="1"/>
        <end position="84"/>
    </location>
</feature>
<dbReference type="EMBL" id="ULHB01000096">
    <property type="protein sequence ID" value="SYW81417.1"/>
    <property type="molecule type" value="Genomic_DNA"/>
</dbReference>
<evidence type="ECO:0000256" key="1">
    <source>
        <dbReference type="SAM" id="MobiDB-lite"/>
    </source>
</evidence>
<evidence type="ECO:0000313" key="5">
    <source>
        <dbReference type="Proteomes" id="UP000658997"/>
    </source>
</evidence>
<reference evidence="2" key="1">
    <citation type="submission" date="2016-04" db="EMBL/GenBank/DDBJ databases">
        <authorList>
            <person name="Evans L.H."/>
            <person name="Alamgir A."/>
            <person name="Owens N."/>
            <person name="Weber N.D."/>
            <person name="Virtaneva K."/>
            <person name="Barbian K."/>
            <person name="Babar A."/>
            <person name="Rosenke K."/>
        </authorList>
    </citation>
    <scope>NUCLEOTIDE SEQUENCE</scope>
    <source>
        <strain evidence="2">UB2112</strain>
    </source>
</reference>
<gene>
    <name evidence="3" type="ORF">UBRO2_04287</name>
    <name evidence="2" type="ORF">UBRO_00319</name>
</gene>
<evidence type="ECO:0000313" key="2">
    <source>
        <dbReference type="EMBL" id="SAM71505.1"/>
    </source>
</evidence>